<dbReference type="GO" id="GO:0004620">
    <property type="term" value="F:phospholipase activity"/>
    <property type="evidence" value="ECO:0007669"/>
    <property type="project" value="TreeGrafter"/>
</dbReference>
<keyword evidence="3" id="KW-0592">Phosphate transport</keyword>
<evidence type="ECO:0000256" key="2">
    <source>
        <dbReference type="ARBA" id="ARBA00022448"/>
    </source>
</evidence>
<name>A0A0C3HU35_OIDMZ</name>
<evidence type="ECO:0000256" key="3">
    <source>
        <dbReference type="ARBA" id="ARBA00022592"/>
    </source>
</evidence>
<evidence type="ECO:0000256" key="1">
    <source>
        <dbReference type="ARBA" id="ARBA00004141"/>
    </source>
</evidence>
<accession>A0A0C3HU35</accession>
<keyword evidence="2" id="KW-0813">Transport</keyword>
<feature type="compositionally biased region" description="Acidic residues" evidence="7">
    <location>
        <begin position="1111"/>
        <end position="1121"/>
    </location>
</feature>
<dbReference type="PANTHER" id="PTHR23509">
    <property type="entry name" value="PA-PL1 PHOSPHOLIPASE FAMILY"/>
    <property type="match status" value="1"/>
</dbReference>
<feature type="region of interest" description="Disordered" evidence="7">
    <location>
        <begin position="1020"/>
        <end position="1090"/>
    </location>
</feature>
<feature type="compositionally biased region" description="Basic and acidic residues" evidence="7">
    <location>
        <begin position="594"/>
        <end position="604"/>
    </location>
</feature>
<dbReference type="STRING" id="913774.A0A0C3HU35"/>
<evidence type="ECO:0000256" key="6">
    <source>
        <dbReference type="ARBA" id="ARBA00023136"/>
    </source>
</evidence>
<feature type="compositionally biased region" description="Polar residues" evidence="7">
    <location>
        <begin position="1020"/>
        <end position="1044"/>
    </location>
</feature>
<feature type="compositionally biased region" description="Basic and acidic residues" evidence="7">
    <location>
        <begin position="1061"/>
        <end position="1082"/>
    </location>
</feature>
<dbReference type="InterPro" id="IPR004177">
    <property type="entry name" value="DDHD_dom"/>
</dbReference>
<evidence type="ECO:0000313" key="10">
    <source>
        <dbReference type="Proteomes" id="UP000054321"/>
    </source>
</evidence>
<evidence type="ECO:0000313" key="9">
    <source>
        <dbReference type="EMBL" id="KIN06525.1"/>
    </source>
</evidence>
<dbReference type="PROSITE" id="PS51043">
    <property type="entry name" value="DDHD"/>
    <property type="match status" value="1"/>
</dbReference>
<evidence type="ECO:0000256" key="5">
    <source>
        <dbReference type="ARBA" id="ARBA00022989"/>
    </source>
</evidence>
<feature type="region of interest" description="Disordered" evidence="7">
    <location>
        <begin position="622"/>
        <end position="641"/>
    </location>
</feature>
<reference evidence="9 10" key="1">
    <citation type="submission" date="2014-04" db="EMBL/GenBank/DDBJ databases">
        <authorList>
            <consortium name="DOE Joint Genome Institute"/>
            <person name="Kuo A."/>
            <person name="Martino E."/>
            <person name="Perotto S."/>
            <person name="Kohler A."/>
            <person name="Nagy L.G."/>
            <person name="Floudas D."/>
            <person name="Copeland A."/>
            <person name="Barry K.W."/>
            <person name="Cichocki N."/>
            <person name="Veneault-Fourrey C."/>
            <person name="LaButti K."/>
            <person name="Lindquist E.A."/>
            <person name="Lipzen A."/>
            <person name="Lundell T."/>
            <person name="Morin E."/>
            <person name="Murat C."/>
            <person name="Sun H."/>
            <person name="Tunlid A."/>
            <person name="Henrissat B."/>
            <person name="Grigoriev I.V."/>
            <person name="Hibbett D.S."/>
            <person name="Martin F."/>
            <person name="Nordberg H.P."/>
            <person name="Cantor M.N."/>
            <person name="Hua S.X."/>
        </authorList>
    </citation>
    <scope>NUCLEOTIDE SEQUENCE [LARGE SCALE GENOMIC DNA]</scope>
    <source>
        <strain evidence="9 10">Zn</strain>
    </source>
</reference>
<reference evidence="10" key="2">
    <citation type="submission" date="2015-01" db="EMBL/GenBank/DDBJ databases">
        <title>Evolutionary Origins and Diversification of the Mycorrhizal Mutualists.</title>
        <authorList>
            <consortium name="DOE Joint Genome Institute"/>
            <consortium name="Mycorrhizal Genomics Consortium"/>
            <person name="Kohler A."/>
            <person name="Kuo A."/>
            <person name="Nagy L.G."/>
            <person name="Floudas D."/>
            <person name="Copeland A."/>
            <person name="Barry K.W."/>
            <person name="Cichocki N."/>
            <person name="Veneault-Fourrey C."/>
            <person name="LaButti K."/>
            <person name="Lindquist E.A."/>
            <person name="Lipzen A."/>
            <person name="Lundell T."/>
            <person name="Morin E."/>
            <person name="Murat C."/>
            <person name="Riley R."/>
            <person name="Ohm R."/>
            <person name="Sun H."/>
            <person name="Tunlid A."/>
            <person name="Henrissat B."/>
            <person name="Grigoriev I.V."/>
            <person name="Hibbett D.S."/>
            <person name="Martin F."/>
        </authorList>
    </citation>
    <scope>NUCLEOTIDE SEQUENCE [LARGE SCALE GENOMIC DNA]</scope>
    <source>
        <strain evidence="10">Zn</strain>
    </source>
</reference>
<dbReference type="GO" id="GO:0005737">
    <property type="term" value="C:cytoplasm"/>
    <property type="evidence" value="ECO:0007669"/>
    <property type="project" value="TreeGrafter"/>
</dbReference>
<feature type="region of interest" description="Disordered" evidence="7">
    <location>
        <begin position="205"/>
        <end position="226"/>
    </location>
</feature>
<feature type="domain" description="DDHD" evidence="8">
    <location>
        <begin position="853"/>
        <end position="1182"/>
    </location>
</feature>
<sequence>MAYLHQFDYIFAIGMIFCFLDAWNIGANDVTNSFASSVSLRSLTIQQAMCITIVMEFASGFGVQAQMADTIRLKILSVKAFGQEPAILMVGMTGDLISLSVALARSLEIEWSTSAGPDPPTLPQIAASVKLAYLIKHLAQHAPRSVSRNVAQSILKSTTAWKTALEVAGRCDRRAEKMEPISENKSEKAEKSYFSAAVESVTPWGSFSRSSTPKPTTTTFTGEGSGLRNQHGGYQSPFQSQGLAAAKYPGDCPPMNARWFYAVDIPKWKPKLLRNDKEDSKPAPAPKKFVTFSEHDSRAIEVAYQKLASGNDGQIKEPPAEDNSDIGVRLQSSGKKLSQGTSEAGQDENPSGKVKVPVQEDYLFDVDVERRELLPVYWLGPIYEVRRGSWFYQEGSSLRPCDENLATQLEEGYLKVKPFRYPKQPEKPPKSNNDQKSLGVGGNRSRSGSAEVTPKASVENLRAATQQSVDDAVNGASAPTPHQPQTYRLFGTYMNSIVTYQDSTVAWLSADSIMSRVSSTVYQKFAGGGYLGGVKLVRGYTEPGKSKDQPAGEKSGQPPNTAAMRPPNLPPMLQQDERQRKLLKRRSAPPTTAHPDKESDHHEAALSSLPTELDPELEAEAVRKRDEKEIQNDYNGREGEDQGREIEHLILVTHGIGEKIGRMNFVHNVNVLRKTLKSVYSSSADLQALNSEIDKLPKNCRIQVLPVCWRHLLDFPKKGARQNRKEHDLGETYGDEDEYPSLEDITIEGIPFIRSLVTDLALDILLYQSAYREHISRIVTDESNRIFDLFLQRNPYFKGKVSLAGHSLGSAVLFDILCRQKDEAKRPKTAADKRHHKSRSSISSKSHAMNLDFNFDVEHFYCMGSPIGIFQMLKSRTIAGRHQPDAMPTESPMDPDYLHDPYFGPASGSAFSVGDNISTRTGLPLTVSSPKCAQLYNIIHPADPIAFRLEPLIAPAMSSMKPQALPYTKKTMAASVSGIGAKVGQSVSGLWTSFSSGIASSLLNRSLGLTNDDVARMETATTQTRSRNGSQSQTQPQSVGAGTNISGGGVVQDIPTMQREMNNEKKKQLAEDTAAADRDGSRAKAPTLIDDEIETLYDGFQKRQKDKQPEEDAQNDQDEAEERGRKLKREEMKVRALNQNGRVDFCIQESVLDFNPINTMASHLSYWADEDVSHFMMSQLLSTHRTFSRPDKNSLK</sequence>
<keyword evidence="6" id="KW-0472">Membrane</keyword>
<dbReference type="InParanoid" id="A0A0C3HU35"/>
<feature type="region of interest" description="Disordered" evidence="7">
    <location>
        <begin position="541"/>
        <end position="615"/>
    </location>
</feature>
<dbReference type="PANTHER" id="PTHR23509:SF10">
    <property type="entry name" value="LD21067P"/>
    <property type="match status" value="1"/>
</dbReference>
<evidence type="ECO:0000256" key="7">
    <source>
        <dbReference type="SAM" id="MobiDB-lite"/>
    </source>
</evidence>
<evidence type="ECO:0000256" key="4">
    <source>
        <dbReference type="ARBA" id="ARBA00022692"/>
    </source>
</evidence>
<organism evidence="9 10">
    <name type="scientific">Oidiodendron maius (strain Zn)</name>
    <dbReference type="NCBI Taxonomy" id="913774"/>
    <lineage>
        <taxon>Eukaryota</taxon>
        <taxon>Fungi</taxon>
        <taxon>Dikarya</taxon>
        <taxon>Ascomycota</taxon>
        <taxon>Pezizomycotina</taxon>
        <taxon>Leotiomycetes</taxon>
        <taxon>Leotiomycetes incertae sedis</taxon>
        <taxon>Myxotrichaceae</taxon>
        <taxon>Oidiodendron</taxon>
    </lineage>
</organism>
<dbReference type="Pfam" id="PF23463">
    <property type="entry name" value="WWE_2"/>
    <property type="match status" value="1"/>
</dbReference>
<dbReference type="InterPro" id="IPR058055">
    <property type="entry name" value="PA-PLA1"/>
</dbReference>
<gene>
    <name evidence="9" type="ORF">OIDMADRAFT_50006</name>
</gene>
<protein>
    <recommendedName>
        <fullName evidence="8">DDHD domain-containing protein</fullName>
    </recommendedName>
</protein>
<dbReference type="AlphaFoldDB" id="A0A0C3HU35"/>
<dbReference type="InterPro" id="IPR055555">
    <property type="entry name" value="PA-PLA1_DUF7131"/>
</dbReference>
<feature type="region of interest" description="Disordered" evidence="7">
    <location>
        <begin position="419"/>
        <end position="455"/>
    </location>
</feature>
<evidence type="ECO:0000259" key="8">
    <source>
        <dbReference type="PROSITE" id="PS51043"/>
    </source>
</evidence>
<dbReference type="GO" id="GO:0006817">
    <property type="term" value="P:phosphate ion transport"/>
    <property type="evidence" value="ECO:0007669"/>
    <property type="project" value="UniProtKB-KW"/>
</dbReference>
<comment type="subcellular location">
    <subcellularLocation>
        <location evidence="1">Membrane</location>
        <topology evidence="1">Multi-pass membrane protein</topology>
    </subcellularLocation>
</comment>
<dbReference type="InterPro" id="IPR057826">
    <property type="entry name" value="WWE_C20G8.02"/>
</dbReference>
<dbReference type="GO" id="GO:0005315">
    <property type="term" value="F:phosphate transmembrane transporter activity"/>
    <property type="evidence" value="ECO:0007669"/>
    <property type="project" value="InterPro"/>
</dbReference>
<dbReference type="SMART" id="SM01127">
    <property type="entry name" value="DDHD"/>
    <property type="match status" value="1"/>
</dbReference>
<dbReference type="EMBL" id="KN832871">
    <property type="protein sequence ID" value="KIN06525.1"/>
    <property type="molecule type" value="Genomic_DNA"/>
</dbReference>
<keyword evidence="4" id="KW-0812">Transmembrane</keyword>
<dbReference type="Proteomes" id="UP000054321">
    <property type="component" value="Unassembled WGS sequence"/>
</dbReference>
<proteinExistence type="predicted"/>
<dbReference type="GO" id="GO:0016020">
    <property type="term" value="C:membrane"/>
    <property type="evidence" value="ECO:0007669"/>
    <property type="project" value="UniProtKB-SubCell"/>
</dbReference>
<dbReference type="InterPro" id="IPR001204">
    <property type="entry name" value="Phos_transporter"/>
</dbReference>
<dbReference type="Pfam" id="PF23465">
    <property type="entry name" value="DUF7131"/>
    <property type="match status" value="1"/>
</dbReference>
<feature type="region of interest" description="Disordered" evidence="7">
    <location>
        <begin position="333"/>
        <end position="354"/>
    </location>
</feature>
<feature type="compositionally biased region" description="Low complexity" evidence="7">
    <location>
        <begin position="206"/>
        <end position="221"/>
    </location>
</feature>
<dbReference type="Pfam" id="PF02862">
    <property type="entry name" value="DDHD"/>
    <property type="match status" value="1"/>
</dbReference>
<feature type="region of interest" description="Disordered" evidence="7">
    <location>
        <begin position="1102"/>
        <end position="1127"/>
    </location>
</feature>
<keyword evidence="10" id="KW-1185">Reference proteome</keyword>
<dbReference type="HOGENOM" id="CLU_007365_1_0_1"/>
<dbReference type="FunCoup" id="A0A0C3HU35">
    <property type="interactions" value="3"/>
</dbReference>
<dbReference type="OrthoDB" id="431378at2759"/>
<dbReference type="GO" id="GO:0046872">
    <property type="term" value="F:metal ion binding"/>
    <property type="evidence" value="ECO:0007669"/>
    <property type="project" value="InterPro"/>
</dbReference>
<feature type="compositionally biased region" description="Polar residues" evidence="7">
    <location>
        <begin position="333"/>
        <end position="344"/>
    </location>
</feature>
<dbReference type="Pfam" id="PF01384">
    <property type="entry name" value="PHO4"/>
    <property type="match status" value="1"/>
</dbReference>
<keyword evidence="5" id="KW-1133">Transmembrane helix</keyword>